<evidence type="ECO:0000256" key="2">
    <source>
        <dbReference type="ARBA" id="ARBA00022448"/>
    </source>
</evidence>
<dbReference type="InterPro" id="IPR052524">
    <property type="entry name" value="MFS_Cyanate_Porter"/>
</dbReference>
<feature type="transmembrane region" description="Helical" evidence="6">
    <location>
        <begin position="293"/>
        <end position="311"/>
    </location>
</feature>
<dbReference type="RefSeq" id="WP_377902052.1">
    <property type="nucleotide sequence ID" value="NZ_JBHSPF010000025.1"/>
</dbReference>
<sequence length="412" mass="44617">MNTLSNLSQPLQEETSNKRASYVLLICGILFISFNLRPSITSVGPLVPIIRDSTGMSNGVAGLLTAIPLLSFALFSLIAPKLGIRFGSHVSIFAALIILTGGIFIRSIGITFLIFAGTALVGIGIAICNVLLPGVIKLNFPQKVGVMTSIYTASMGLFASIGSGVSIPLSESLGLGWQWALAIWSVLTIIALFVWFPQIKRDKHIEKPSKMEWNTNLSESIWASPLAWCVTLFMGFQSFLFYSVITWIPDVLQELGMNLSLAGGMLFLLQLVGIPFSFAAPILADKMTTQKPIVLGICTLYVLGFLGLIFYPTIPIIITAVIFIGIAQGAAISLALTLISLRAKTAKHASLLSGMAQSFGYFLAAIGPILLGILYDIYHTWSPFLYILLCVSFIILFFGMKGSVNRYIELKS</sequence>
<dbReference type="Pfam" id="PF07690">
    <property type="entry name" value="MFS_1"/>
    <property type="match status" value="1"/>
</dbReference>
<feature type="transmembrane region" description="Helical" evidence="6">
    <location>
        <begin position="60"/>
        <end position="79"/>
    </location>
</feature>
<feature type="transmembrane region" description="Helical" evidence="6">
    <location>
        <begin position="220"/>
        <end position="245"/>
    </location>
</feature>
<feature type="transmembrane region" description="Helical" evidence="6">
    <location>
        <begin position="86"/>
        <end position="105"/>
    </location>
</feature>
<evidence type="ECO:0000313" key="8">
    <source>
        <dbReference type="EMBL" id="MFC5628665.1"/>
    </source>
</evidence>
<dbReference type="PANTHER" id="PTHR23523:SF2">
    <property type="entry name" value="2-NITROIMIDAZOLE TRANSPORTER"/>
    <property type="match status" value="1"/>
</dbReference>
<keyword evidence="2" id="KW-0813">Transport</keyword>
<dbReference type="InterPro" id="IPR011701">
    <property type="entry name" value="MFS"/>
</dbReference>
<feature type="transmembrane region" description="Helical" evidence="6">
    <location>
        <begin position="21"/>
        <end position="40"/>
    </location>
</feature>
<dbReference type="Proteomes" id="UP001596143">
    <property type="component" value="Unassembled WGS sequence"/>
</dbReference>
<dbReference type="CDD" id="cd17339">
    <property type="entry name" value="MFS_NIMT_CynX_like"/>
    <property type="match status" value="1"/>
</dbReference>
<dbReference type="Gene3D" id="1.20.1250.20">
    <property type="entry name" value="MFS general substrate transporter like domains"/>
    <property type="match status" value="2"/>
</dbReference>
<evidence type="ECO:0000256" key="4">
    <source>
        <dbReference type="ARBA" id="ARBA00022989"/>
    </source>
</evidence>
<evidence type="ECO:0000256" key="6">
    <source>
        <dbReference type="SAM" id="Phobius"/>
    </source>
</evidence>
<feature type="transmembrane region" description="Helical" evidence="6">
    <location>
        <begin position="179"/>
        <end position="199"/>
    </location>
</feature>
<dbReference type="SUPFAM" id="SSF103473">
    <property type="entry name" value="MFS general substrate transporter"/>
    <property type="match status" value="1"/>
</dbReference>
<feature type="transmembrane region" description="Helical" evidence="6">
    <location>
        <begin position="359"/>
        <end position="378"/>
    </location>
</feature>
<keyword evidence="3 6" id="KW-0812">Transmembrane</keyword>
<gene>
    <name evidence="8" type="ORF">ACFPTR_07110</name>
</gene>
<keyword evidence="4 6" id="KW-1133">Transmembrane helix</keyword>
<dbReference type="InterPro" id="IPR020846">
    <property type="entry name" value="MFS_dom"/>
</dbReference>
<organism evidence="8 9">
    <name type="scientific">Aliibacillus thermotolerans</name>
    <dbReference type="NCBI Taxonomy" id="1834418"/>
    <lineage>
        <taxon>Bacteria</taxon>
        <taxon>Bacillati</taxon>
        <taxon>Bacillota</taxon>
        <taxon>Bacilli</taxon>
        <taxon>Bacillales</taxon>
        <taxon>Bacillaceae</taxon>
        <taxon>Aliibacillus</taxon>
    </lineage>
</organism>
<feature type="transmembrane region" description="Helical" evidence="6">
    <location>
        <begin position="144"/>
        <end position="167"/>
    </location>
</feature>
<feature type="transmembrane region" description="Helical" evidence="6">
    <location>
        <begin position="384"/>
        <end position="404"/>
    </location>
</feature>
<keyword evidence="9" id="KW-1185">Reference proteome</keyword>
<keyword evidence="5 6" id="KW-0472">Membrane</keyword>
<evidence type="ECO:0000256" key="1">
    <source>
        <dbReference type="ARBA" id="ARBA00004651"/>
    </source>
</evidence>
<evidence type="ECO:0000256" key="5">
    <source>
        <dbReference type="ARBA" id="ARBA00023136"/>
    </source>
</evidence>
<evidence type="ECO:0000313" key="9">
    <source>
        <dbReference type="Proteomes" id="UP001596143"/>
    </source>
</evidence>
<comment type="subcellular location">
    <subcellularLocation>
        <location evidence="1">Cell membrane</location>
        <topology evidence="1">Multi-pass membrane protein</topology>
    </subcellularLocation>
</comment>
<feature type="transmembrane region" description="Helical" evidence="6">
    <location>
        <begin position="265"/>
        <end position="284"/>
    </location>
</feature>
<dbReference type="PANTHER" id="PTHR23523">
    <property type="match status" value="1"/>
</dbReference>
<name>A0ABW0U5D6_9BACI</name>
<dbReference type="EMBL" id="JBHSPF010000025">
    <property type="protein sequence ID" value="MFC5628665.1"/>
    <property type="molecule type" value="Genomic_DNA"/>
</dbReference>
<feature type="domain" description="Major facilitator superfamily (MFS) profile" evidence="7">
    <location>
        <begin position="23"/>
        <end position="406"/>
    </location>
</feature>
<evidence type="ECO:0000259" key="7">
    <source>
        <dbReference type="PROSITE" id="PS50850"/>
    </source>
</evidence>
<dbReference type="InterPro" id="IPR036259">
    <property type="entry name" value="MFS_trans_sf"/>
</dbReference>
<dbReference type="PROSITE" id="PS50850">
    <property type="entry name" value="MFS"/>
    <property type="match status" value="1"/>
</dbReference>
<comment type="caution">
    <text evidence="8">The sequence shown here is derived from an EMBL/GenBank/DDBJ whole genome shotgun (WGS) entry which is preliminary data.</text>
</comment>
<feature type="transmembrane region" description="Helical" evidence="6">
    <location>
        <begin position="111"/>
        <end position="132"/>
    </location>
</feature>
<proteinExistence type="predicted"/>
<reference evidence="9" key="1">
    <citation type="journal article" date="2019" name="Int. J. Syst. Evol. Microbiol.">
        <title>The Global Catalogue of Microorganisms (GCM) 10K type strain sequencing project: providing services to taxonomists for standard genome sequencing and annotation.</title>
        <authorList>
            <consortium name="The Broad Institute Genomics Platform"/>
            <consortium name="The Broad Institute Genome Sequencing Center for Infectious Disease"/>
            <person name="Wu L."/>
            <person name="Ma J."/>
        </authorList>
    </citation>
    <scope>NUCLEOTIDE SEQUENCE [LARGE SCALE GENOMIC DNA]</scope>
    <source>
        <strain evidence="9">CGMCC 1.15790</strain>
    </source>
</reference>
<accession>A0ABW0U5D6</accession>
<protein>
    <submittedName>
        <fullName evidence="8">CynX/NimT family MFS transporter</fullName>
    </submittedName>
</protein>
<evidence type="ECO:0000256" key="3">
    <source>
        <dbReference type="ARBA" id="ARBA00022692"/>
    </source>
</evidence>
<feature type="transmembrane region" description="Helical" evidence="6">
    <location>
        <begin position="317"/>
        <end position="339"/>
    </location>
</feature>